<sequence length="102" mass="11579">GLPCTPGFVLTDYKWQGKTLEKAVLGMFNNQNDNRKDFSISPYVQLSRCTSTAGLTLLERLDEDNTLRQHPPEHIVECVGALEQRSQEIIQAWQSRESARDS</sequence>
<organism evidence="1 2">
    <name type="scientific">Achaetomium macrosporum</name>
    <dbReference type="NCBI Taxonomy" id="79813"/>
    <lineage>
        <taxon>Eukaryota</taxon>
        <taxon>Fungi</taxon>
        <taxon>Dikarya</taxon>
        <taxon>Ascomycota</taxon>
        <taxon>Pezizomycotina</taxon>
        <taxon>Sordariomycetes</taxon>
        <taxon>Sordariomycetidae</taxon>
        <taxon>Sordariales</taxon>
        <taxon>Chaetomiaceae</taxon>
        <taxon>Achaetomium</taxon>
    </lineage>
</organism>
<dbReference type="Proteomes" id="UP001303760">
    <property type="component" value="Unassembled WGS sequence"/>
</dbReference>
<gene>
    <name evidence="1" type="ORF">C8A03DRAFT_19593</name>
</gene>
<name>A0AAN7H3F8_9PEZI</name>
<evidence type="ECO:0000313" key="2">
    <source>
        <dbReference type="Proteomes" id="UP001303760"/>
    </source>
</evidence>
<feature type="non-terminal residue" evidence="1">
    <location>
        <position position="1"/>
    </location>
</feature>
<protein>
    <submittedName>
        <fullName evidence="1">Uncharacterized protein</fullName>
    </submittedName>
</protein>
<dbReference type="AlphaFoldDB" id="A0AAN7H3F8"/>
<reference evidence="1" key="2">
    <citation type="submission" date="2023-05" db="EMBL/GenBank/DDBJ databases">
        <authorList>
            <consortium name="Lawrence Berkeley National Laboratory"/>
            <person name="Steindorff A."/>
            <person name="Hensen N."/>
            <person name="Bonometti L."/>
            <person name="Westerberg I."/>
            <person name="Brannstrom I.O."/>
            <person name="Guillou S."/>
            <person name="Cros-Aarteil S."/>
            <person name="Calhoun S."/>
            <person name="Haridas S."/>
            <person name="Kuo A."/>
            <person name="Mondo S."/>
            <person name="Pangilinan J."/>
            <person name="Riley R."/>
            <person name="Labutti K."/>
            <person name="Andreopoulos B."/>
            <person name="Lipzen A."/>
            <person name="Chen C."/>
            <person name="Yanf M."/>
            <person name="Daum C."/>
            <person name="Ng V."/>
            <person name="Clum A."/>
            <person name="Ohm R."/>
            <person name="Martin F."/>
            <person name="Silar P."/>
            <person name="Natvig D."/>
            <person name="Lalanne C."/>
            <person name="Gautier V."/>
            <person name="Ament-Velasquez S.L."/>
            <person name="Kruys A."/>
            <person name="Hutchinson M.I."/>
            <person name="Powell A.J."/>
            <person name="Barry K."/>
            <person name="Miller A.N."/>
            <person name="Grigoriev I.V."/>
            <person name="Debuchy R."/>
            <person name="Gladieux P."/>
            <person name="Thoren M.H."/>
            <person name="Johannesson H."/>
        </authorList>
    </citation>
    <scope>NUCLEOTIDE SEQUENCE</scope>
    <source>
        <strain evidence="1">CBS 532.94</strain>
    </source>
</reference>
<reference evidence="1" key="1">
    <citation type="journal article" date="2023" name="Mol. Phylogenet. Evol.">
        <title>Genome-scale phylogeny and comparative genomics of the fungal order Sordariales.</title>
        <authorList>
            <person name="Hensen N."/>
            <person name="Bonometti L."/>
            <person name="Westerberg I."/>
            <person name="Brannstrom I.O."/>
            <person name="Guillou S."/>
            <person name="Cros-Aarteil S."/>
            <person name="Calhoun S."/>
            <person name="Haridas S."/>
            <person name="Kuo A."/>
            <person name="Mondo S."/>
            <person name="Pangilinan J."/>
            <person name="Riley R."/>
            <person name="LaButti K."/>
            <person name="Andreopoulos B."/>
            <person name="Lipzen A."/>
            <person name="Chen C."/>
            <person name="Yan M."/>
            <person name="Daum C."/>
            <person name="Ng V."/>
            <person name="Clum A."/>
            <person name="Steindorff A."/>
            <person name="Ohm R.A."/>
            <person name="Martin F."/>
            <person name="Silar P."/>
            <person name="Natvig D.O."/>
            <person name="Lalanne C."/>
            <person name="Gautier V."/>
            <person name="Ament-Velasquez S.L."/>
            <person name="Kruys A."/>
            <person name="Hutchinson M.I."/>
            <person name="Powell A.J."/>
            <person name="Barry K."/>
            <person name="Miller A.N."/>
            <person name="Grigoriev I.V."/>
            <person name="Debuchy R."/>
            <person name="Gladieux P."/>
            <person name="Hiltunen Thoren M."/>
            <person name="Johannesson H."/>
        </authorList>
    </citation>
    <scope>NUCLEOTIDE SEQUENCE</scope>
    <source>
        <strain evidence="1">CBS 532.94</strain>
    </source>
</reference>
<evidence type="ECO:0000313" key="1">
    <source>
        <dbReference type="EMBL" id="KAK4233311.1"/>
    </source>
</evidence>
<keyword evidence="2" id="KW-1185">Reference proteome</keyword>
<proteinExistence type="predicted"/>
<comment type="caution">
    <text evidence="1">The sequence shown here is derived from an EMBL/GenBank/DDBJ whole genome shotgun (WGS) entry which is preliminary data.</text>
</comment>
<accession>A0AAN7H3F8</accession>
<dbReference type="EMBL" id="MU860592">
    <property type="protein sequence ID" value="KAK4233311.1"/>
    <property type="molecule type" value="Genomic_DNA"/>
</dbReference>